<organism evidence="1 2">
    <name type="scientific">Aeromonas sobria</name>
    <dbReference type="NCBI Taxonomy" id="646"/>
    <lineage>
        <taxon>Bacteria</taxon>
        <taxon>Pseudomonadati</taxon>
        <taxon>Pseudomonadota</taxon>
        <taxon>Gammaproteobacteria</taxon>
        <taxon>Aeromonadales</taxon>
        <taxon>Aeromonadaceae</taxon>
        <taxon>Aeromonas</taxon>
    </lineage>
</organism>
<evidence type="ECO:0000313" key="1">
    <source>
        <dbReference type="EMBL" id="OHY93625.1"/>
    </source>
</evidence>
<sequence length="101" mass="11331">MVYLIALSFMVMVCDLGHGLILWLSVSWINFLCCKFTKIIERVFKCNILYGKGFLFMERVDWGDESESVCAPATKGKGSEALHPKRACCTGCTLSWLEIGV</sequence>
<dbReference type="AlphaFoldDB" id="A0A1S2CY79"/>
<protein>
    <submittedName>
        <fullName evidence="1">Uncharacterized protein</fullName>
    </submittedName>
</protein>
<dbReference type="EMBL" id="MKFU01000010">
    <property type="protein sequence ID" value="OHY93625.1"/>
    <property type="molecule type" value="Genomic_DNA"/>
</dbReference>
<name>A0A1S2CY79_AERSO</name>
<dbReference type="Proteomes" id="UP000179934">
    <property type="component" value="Unassembled WGS sequence"/>
</dbReference>
<evidence type="ECO:0000313" key="2">
    <source>
        <dbReference type="Proteomes" id="UP000179934"/>
    </source>
</evidence>
<gene>
    <name evidence="1" type="ORF">BJD16_12630</name>
</gene>
<accession>A0A1S2CY79</accession>
<proteinExistence type="predicted"/>
<comment type="caution">
    <text evidence="1">The sequence shown here is derived from an EMBL/GenBank/DDBJ whole genome shotgun (WGS) entry which is preliminary data.</text>
</comment>
<reference evidence="1 2" key="1">
    <citation type="submission" date="2016-09" db="EMBL/GenBank/DDBJ databases">
        <title>Draft Genome Sequence of Aeromonas sobria Strain 08005, Isolated from Sick Rana catesbeiana.</title>
        <authorList>
            <person name="Yang Q."/>
        </authorList>
    </citation>
    <scope>NUCLEOTIDE SEQUENCE [LARGE SCALE GENOMIC DNA]</scope>
    <source>
        <strain evidence="1 2">08005</strain>
    </source>
</reference>